<dbReference type="Gene3D" id="3.30.10.20">
    <property type="match status" value="2"/>
</dbReference>
<comment type="caution">
    <text evidence="3">The sequence shown here is derived from an EMBL/GenBank/DDBJ whole genome shotgun (WGS) entry which is preliminary data.</text>
</comment>
<evidence type="ECO:0000313" key="3">
    <source>
        <dbReference type="EMBL" id="TRY16863.1"/>
    </source>
</evidence>
<gene>
    <name evidence="3" type="ORF">FOJ82_13400</name>
</gene>
<dbReference type="InterPro" id="IPR038637">
    <property type="entry name" value="NPCBM_sf"/>
</dbReference>
<keyword evidence="1" id="KW-0812">Transmembrane</keyword>
<keyword evidence="1" id="KW-1133">Transmembrane helix</keyword>
<dbReference type="Gene3D" id="2.60.120.1060">
    <property type="entry name" value="NPCBM/NEW2 domain"/>
    <property type="match status" value="1"/>
</dbReference>
<dbReference type="PROSITE" id="PS51178">
    <property type="entry name" value="PASTA"/>
    <property type="match status" value="1"/>
</dbReference>
<feature type="domain" description="PASTA" evidence="2">
    <location>
        <begin position="69"/>
        <end position="135"/>
    </location>
</feature>
<reference evidence="3 4" key="1">
    <citation type="submission" date="2019-07" db="EMBL/GenBank/DDBJ databases">
        <authorList>
            <person name="Zhou L.-Y."/>
        </authorList>
    </citation>
    <scope>NUCLEOTIDE SEQUENCE [LARGE SCALE GENOMIC DNA]</scope>
    <source>
        <strain evidence="3 4">YIM 101269</strain>
    </source>
</reference>
<sequence length="338" mass="34900">MTQDPKAAPPGRRPRSGPWGWVLLIAVVLLTAGAFIGGAVVGWRVHDGEAMAQSHPHPSVVTVTADPVETAPVGMPDVRGLSEETARQVIADAALGSSEITISSTQWAGPEGLVVTQSPVFGVAEPAEIDLVLSVPAEVPEAVGRRAADISREVSNLGAQVTIVEAYQPGAEAGTVLGIEPAAGNPLPAMVTVTQASPASSVYLREVEALQSDCRAESVRLDGPTYDFGMSCSVRETSESVWLLARVVDSIEGAVGIPDTADPTTTARVEIIVDGTVALDTTVAYGQPATQVDIDATGALRLVIRITNTNAELNSTVVALADTQIVGEASAVEGLTKE</sequence>
<keyword evidence="1" id="KW-0472">Membrane</keyword>
<dbReference type="CDD" id="cd06577">
    <property type="entry name" value="PASTA_pknB"/>
    <property type="match status" value="1"/>
</dbReference>
<accession>A0A553JWQ5</accession>
<dbReference type="SUPFAM" id="SSF49785">
    <property type="entry name" value="Galactose-binding domain-like"/>
    <property type="match status" value="1"/>
</dbReference>
<name>A0A553JWQ5_9ACTN</name>
<evidence type="ECO:0000256" key="1">
    <source>
        <dbReference type="SAM" id="Phobius"/>
    </source>
</evidence>
<dbReference type="EMBL" id="VKKG01000006">
    <property type="protein sequence ID" value="TRY16863.1"/>
    <property type="molecule type" value="Genomic_DNA"/>
</dbReference>
<feature type="transmembrane region" description="Helical" evidence="1">
    <location>
        <begin position="21"/>
        <end position="43"/>
    </location>
</feature>
<dbReference type="InterPro" id="IPR008979">
    <property type="entry name" value="Galactose-bd-like_sf"/>
</dbReference>
<dbReference type="InterPro" id="IPR005543">
    <property type="entry name" value="PASTA_dom"/>
</dbReference>
<proteinExistence type="predicted"/>
<protein>
    <recommendedName>
        <fullName evidence="2">PASTA domain-containing protein</fullName>
    </recommendedName>
</protein>
<dbReference type="AlphaFoldDB" id="A0A553JWQ5"/>
<keyword evidence="4" id="KW-1185">Reference proteome</keyword>
<dbReference type="InterPro" id="IPR013222">
    <property type="entry name" value="Glyco_hyd_98_carb-bd"/>
</dbReference>
<dbReference type="OrthoDB" id="4578581at2"/>
<dbReference type="Proteomes" id="UP000317638">
    <property type="component" value="Unassembled WGS sequence"/>
</dbReference>
<evidence type="ECO:0000259" key="2">
    <source>
        <dbReference type="PROSITE" id="PS51178"/>
    </source>
</evidence>
<dbReference type="Pfam" id="PF08305">
    <property type="entry name" value="NPCBM"/>
    <property type="match status" value="1"/>
</dbReference>
<organism evidence="3 4">
    <name type="scientific">Tessaracoccus rhinocerotis</name>
    <dbReference type="NCBI Taxonomy" id="1689449"/>
    <lineage>
        <taxon>Bacteria</taxon>
        <taxon>Bacillati</taxon>
        <taxon>Actinomycetota</taxon>
        <taxon>Actinomycetes</taxon>
        <taxon>Propionibacteriales</taxon>
        <taxon>Propionibacteriaceae</taxon>
        <taxon>Tessaracoccus</taxon>
    </lineage>
</organism>
<evidence type="ECO:0000313" key="4">
    <source>
        <dbReference type="Proteomes" id="UP000317638"/>
    </source>
</evidence>